<organism evidence="5 6">
    <name type="scientific">Amycolatopsis mongoliensis</name>
    <dbReference type="NCBI Taxonomy" id="715475"/>
    <lineage>
        <taxon>Bacteria</taxon>
        <taxon>Bacillati</taxon>
        <taxon>Actinomycetota</taxon>
        <taxon>Actinomycetes</taxon>
        <taxon>Pseudonocardiales</taxon>
        <taxon>Pseudonocardiaceae</taxon>
        <taxon>Amycolatopsis</taxon>
    </lineage>
</organism>
<accession>A0A9Y2JXW6</accession>
<evidence type="ECO:0000313" key="5">
    <source>
        <dbReference type="EMBL" id="WIY06718.1"/>
    </source>
</evidence>
<keyword evidence="2" id="KW-1133">Transmembrane helix</keyword>
<feature type="compositionally biased region" description="Polar residues" evidence="1">
    <location>
        <begin position="7"/>
        <end position="17"/>
    </location>
</feature>
<dbReference type="InterPro" id="IPR026004">
    <property type="entry name" value="Septum_form"/>
</dbReference>
<feature type="transmembrane region" description="Helical" evidence="2">
    <location>
        <begin position="66"/>
        <end position="86"/>
    </location>
</feature>
<protein>
    <submittedName>
        <fullName evidence="5">DUF4190 domain-containing protein</fullName>
    </submittedName>
</protein>
<name>A0A9Y2JXW6_9PSEU</name>
<dbReference type="InterPro" id="IPR025241">
    <property type="entry name" value="DUF4190"/>
</dbReference>
<keyword evidence="6" id="KW-1185">Reference proteome</keyword>
<dbReference type="AlphaFoldDB" id="A0A9Y2JXW6"/>
<keyword evidence="2" id="KW-0812">Transmembrane</keyword>
<dbReference type="RefSeq" id="WP_286002975.1">
    <property type="nucleotide sequence ID" value="NZ_CP127295.1"/>
</dbReference>
<dbReference type="KEGG" id="amog:QRX60_23760"/>
<dbReference type="Pfam" id="PF13828">
    <property type="entry name" value="DUF4190"/>
    <property type="match status" value="1"/>
</dbReference>
<sequence>MFDETRSTLSSHSQTTVRGPVESPGTDGFAIASLLCGLPGLVPLSALFGILALVRISRSKESGRGLAIAGLVLSVVWLGVGLTTVVPKLLTHAASGPDYIHTMAAGDCLNSGADGEYVTRVSCDQPHDEQVVKRVDVSSGYETYPGVAALRDPALLACEAAAVAYFTEGTPPPSLKFMAHLPTEDSWADGVREATCTFRQVSGQLTAFVRP</sequence>
<evidence type="ECO:0000313" key="6">
    <source>
        <dbReference type="Proteomes" id="UP001239397"/>
    </source>
</evidence>
<feature type="domain" description="Septum formation-related" evidence="4">
    <location>
        <begin position="105"/>
        <end position="201"/>
    </location>
</feature>
<proteinExistence type="predicted"/>
<evidence type="ECO:0000259" key="3">
    <source>
        <dbReference type="Pfam" id="PF13828"/>
    </source>
</evidence>
<dbReference type="Pfam" id="PF13845">
    <property type="entry name" value="Septum_form"/>
    <property type="match status" value="1"/>
</dbReference>
<feature type="region of interest" description="Disordered" evidence="1">
    <location>
        <begin position="1"/>
        <end position="21"/>
    </location>
</feature>
<dbReference type="Proteomes" id="UP001239397">
    <property type="component" value="Chromosome"/>
</dbReference>
<evidence type="ECO:0000256" key="1">
    <source>
        <dbReference type="SAM" id="MobiDB-lite"/>
    </source>
</evidence>
<evidence type="ECO:0000256" key="2">
    <source>
        <dbReference type="SAM" id="Phobius"/>
    </source>
</evidence>
<evidence type="ECO:0000259" key="4">
    <source>
        <dbReference type="Pfam" id="PF13845"/>
    </source>
</evidence>
<feature type="transmembrane region" description="Helical" evidence="2">
    <location>
        <begin position="29"/>
        <end position="54"/>
    </location>
</feature>
<reference evidence="5 6" key="1">
    <citation type="submission" date="2023-06" db="EMBL/GenBank/DDBJ databases">
        <authorList>
            <person name="Oyuntsetseg B."/>
            <person name="Kim S.B."/>
        </authorList>
    </citation>
    <scope>NUCLEOTIDE SEQUENCE [LARGE SCALE GENOMIC DNA]</scope>
    <source>
        <strain evidence="5 6">4-36</strain>
    </source>
</reference>
<dbReference type="EMBL" id="CP127295">
    <property type="protein sequence ID" value="WIY06718.1"/>
    <property type="molecule type" value="Genomic_DNA"/>
</dbReference>
<feature type="domain" description="DUF4190" evidence="3">
    <location>
        <begin position="30"/>
        <end position="82"/>
    </location>
</feature>
<keyword evidence="2" id="KW-0472">Membrane</keyword>
<gene>
    <name evidence="5" type="ORF">QRX60_23760</name>
</gene>